<reference evidence="2 3" key="1">
    <citation type="journal article" date="2022" name="Front. Cell. Infect. Microbiol.">
        <title>The Genomes of Two Strains of Taenia crassiceps the Animal Model for the Study of Human Cysticercosis.</title>
        <authorList>
            <person name="Bobes R.J."/>
            <person name="Estrada K."/>
            <person name="Rios-Valencia D.G."/>
            <person name="Calderon-Gallegos A."/>
            <person name="de la Torre P."/>
            <person name="Carrero J.C."/>
            <person name="Sanchez-Flores A."/>
            <person name="Laclette J.P."/>
        </authorList>
    </citation>
    <scope>NUCLEOTIDE SEQUENCE [LARGE SCALE GENOMIC DNA]</scope>
    <source>
        <strain evidence="2">WFUcys</strain>
    </source>
</reference>
<feature type="compositionally biased region" description="Polar residues" evidence="1">
    <location>
        <begin position="85"/>
        <end position="101"/>
    </location>
</feature>
<evidence type="ECO:0000256" key="1">
    <source>
        <dbReference type="SAM" id="MobiDB-lite"/>
    </source>
</evidence>
<evidence type="ECO:0000313" key="3">
    <source>
        <dbReference type="Proteomes" id="UP001651158"/>
    </source>
</evidence>
<keyword evidence="3" id="KW-1185">Reference proteome</keyword>
<gene>
    <name evidence="2" type="ORF">TcWFU_003911</name>
</gene>
<feature type="region of interest" description="Disordered" evidence="1">
    <location>
        <begin position="77"/>
        <end position="101"/>
    </location>
</feature>
<evidence type="ECO:0000313" key="2">
    <source>
        <dbReference type="EMBL" id="KAL5103518.1"/>
    </source>
</evidence>
<proteinExistence type="predicted"/>
<name>A0ABR4Q1H0_9CEST</name>
<dbReference type="EMBL" id="JAKROA010000017">
    <property type="protein sequence ID" value="KAL5103518.1"/>
    <property type="molecule type" value="Genomic_DNA"/>
</dbReference>
<organism evidence="2 3">
    <name type="scientific">Taenia crassiceps</name>
    <dbReference type="NCBI Taxonomy" id="6207"/>
    <lineage>
        <taxon>Eukaryota</taxon>
        <taxon>Metazoa</taxon>
        <taxon>Spiralia</taxon>
        <taxon>Lophotrochozoa</taxon>
        <taxon>Platyhelminthes</taxon>
        <taxon>Cestoda</taxon>
        <taxon>Eucestoda</taxon>
        <taxon>Cyclophyllidea</taxon>
        <taxon>Taeniidae</taxon>
        <taxon>Taenia</taxon>
    </lineage>
</organism>
<accession>A0ABR4Q1H0</accession>
<sequence>MREEGRQPSMAADTERTHREAKIVAAFISLPPTISLSNSVHRFAKGSTRLGVADCVGSSVHGGALSVGLDETCPLLTEPPAQWTDDGQFSGRRQNSSRSNK</sequence>
<protein>
    <submittedName>
        <fullName evidence="2">Uncharacterized protein</fullName>
    </submittedName>
</protein>
<dbReference type="Proteomes" id="UP001651158">
    <property type="component" value="Unassembled WGS sequence"/>
</dbReference>
<comment type="caution">
    <text evidence="2">The sequence shown here is derived from an EMBL/GenBank/DDBJ whole genome shotgun (WGS) entry which is preliminary data.</text>
</comment>